<dbReference type="GO" id="GO:0006281">
    <property type="term" value="P:DNA repair"/>
    <property type="evidence" value="ECO:0007669"/>
    <property type="project" value="UniProtKB-KW"/>
</dbReference>
<feature type="binding site" evidence="10">
    <location>
        <position position="301"/>
    </location>
    <ligand>
        <name>NAD(+)</name>
        <dbReference type="ChEBI" id="CHEBI:57540"/>
    </ligand>
</feature>
<dbReference type="RefSeq" id="WP_033093171.1">
    <property type="nucleotide sequence ID" value="NZ_JQED01000015.1"/>
</dbReference>
<comment type="caution">
    <text evidence="12">The sequence shown here is derived from an EMBL/GenBank/DDBJ whole genome shotgun (WGS) entry which is preliminary data.</text>
</comment>
<dbReference type="InterPro" id="IPR004150">
    <property type="entry name" value="NAD_DNA_ligase_OB"/>
</dbReference>
<evidence type="ECO:0000256" key="3">
    <source>
        <dbReference type="ARBA" id="ARBA00022705"/>
    </source>
</evidence>
<dbReference type="GO" id="GO:0046872">
    <property type="term" value="F:metal ion binding"/>
    <property type="evidence" value="ECO:0007669"/>
    <property type="project" value="UniProtKB-KW"/>
</dbReference>
<dbReference type="InterPro" id="IPR010994">
    <property type="entry name" value="RuvA_2-like"/>
</dbReference>
<dbReference type="CDD" id="cd17748">
    <property type="entry name" value="BRCT_DNA_ligase_like"/>
    <property type="match status" value="1"/>
</dbReference>
<evidence type="ECO:0000256" key="1">
    <source>
        <dbReference type="ARBA" id="ARBA00004067"/>
    </source>
</evidence>
<feature type="binding site" evidence="10">
    <location>
        <position position="189"/>
    </location>
    <ligand>
        <name>NAD(+)</name>
        <dbReference type="ChEBI" id="CHEBI:57540"/>
    </ligand>
</feature>
<comment type="similarity">
    <text evidence="10">Belongs to the NAD-dependent DNA ligase family. LigA subfamily.</text>
</comment>
<feature type="binding site" evidence="10">
    <location>
        <position position="414"/>
    </location>
    <ligand>
        <name>Zn(2+)</name>
        <dbReference type="ChEBI" id="CHEBI:29105"/>
    </ligand>
</feature>
<dbReference type="HAMAP" id="MF_01588">
    <property type="entry name" value="DNA_ligase_A"/>
    <property type="match status" value="1"/>
</dbReference>
<dbReference type="SUPFAM" id="SSF52113">
    <property type="entry name" value="BRCT domain"/>
    <property type="match status" value="1"/>
</dbReference>
<dbReference type="Pfam" id="PF01653">
    <property type="entry name" value="DNA_ligase_aden"/>
    <property type="match status" value="1"/>
</dbReference>
<comment type="catalytic activity">
    <reaction evidence="9 10">
        <text>NAD(+) + (deoxyribonucleotide)n-3'-hydroxyl + 5'-phospho-(deoxyribonucleotide)m = (deoxyribonucleotide)n+m + AMP + beta-nicotinamide D-nucleotide.</text>
        <dbReference type="EC" id="6.5.1.2"/>
    </reaction>
</comment>
<keyword evidence="8 10" id="KW-0234">DNA repair</keyword>
<comment type="cofactor">
    <cofactor evidence="10">
        <name>Mg(2+)</name>
        <dbReference type="ChEBI" id="CHEBI:18420"/>
    </cofactor>
    <cofactor evidence="10">
        <name>Mn(2+)</name>
        <dbReference type="ChEBI" id="CHEBI:29035"/>
    </cofactor>
</comment>
<evidence type="ECO:0000256" key="10">
    <source>
        <dbReference type="HAMAP-Rule" id="MF_01588"/>
    </source>
</evidence>
<dbReference type="InterPro" id="IPR013839">
    <property type="entry name" value="DNAligase_adenylation"/>
</dbReference>
<keyword evidence="10" id="KW-0460">Magnesium</keyword>
<gene>
    <name evidence="10" type="primary">ligA</name>
    <name evidence="12" type="ORF">ND2E_2380</name>
</gene>
<dbReference type="InterPro" id="IPR012340">
    <property type="entry name" value="NA-bd_OB-fold"/>
</dbReference>
<dbReference type="PATRIC" id="fig|28229.4.peg.1410"/>
<dbReference type="InterPro" id="IPR001357">
    <property type="entry name" value="BRCT_dom"/>
</dbReference>
<feature type="binding site" evidence="10">
    <location>
        <position position="408"/>
    </location>
    <ligand>
        <name>Zn(2+)</name>
        <dbReference type="ChEBI" id="CHEBI:29105"/>
    </ligand>
</feature>
<dbReference type="OrthoDB" id="9759736at2"/>
<feature type="binding site" evidence="10">
    <location>
        <position position="392"/>
    </location>
    <ligand>
        <name>Zn(2+)</name>
        <dbReference type="ChEBI" id="CHEBI:29105"/>
    </ligand>
</feature>
<reference evidence="12 13" key="1">
    <citation type="submission" date="2014-08" db="EMBL/GenBank/DDBJ databases">
        <title>Genomic and Phenotypic Diversity of Colwellia psychrerythraea strains from Disparate Marine Basins.</title>
        <authorList>
            <person name="Techtmann S.M."/>
            <person name="Stelling S.C."/>
            <person name="Utturkar S.M."/>
            <person name="Alshibli N."/>
            <person name="Harris A."/>
            <person name="Brown S.D."/>
            <person name="Hazen T.C."/>
        </authorList>
    </citation>
    <scope>NUCLEOTIDE SEQUENCE [LARGE SCALE GENOMIC DNA]</scope>
    <source>
        <strain evidence="12 13">ND2E</strain>
    </source>
</reference>
<dbReference type="GO" id="GO:0006260">
    <property type="term" value="P:DNA replication"/>
    <property type="evidence" value="ECO:0007669"/>
    <property type="project" value="UniProtKB-KW"/>
</dbReference>
<feature type="active site" description="N6-AMP-lysine intermediate" evidence="10">
    <location>
        <position position="142"/>
    </location>
</feature>
<feature type="binding site" evidence="10">
    <location>
        <begin position="62"/>
        <end position="66"/>
    </location>
    <ligand>
        <name>NAD(+)</name>
        <dbReference type="ChEBI" id="CHEBI:57540"/>
    </ligand>
</feature>
<dbReference type="Gene3D" id="2.40.50.140">
    <property type="entry name" value="Nucleic acid-binding proteins"/>
    <property type="match status" value="1"/>
</dbReference>
<dbReference type="Gene3D" id="3.30.470.30">
    <property type="entry name" value="DNA ligase/mRNA capping enzyme"/>
    <property type="match status" value="2"/>
</dbReference>
<evidence type="ECO:0000256" key="9">
    <source>
        <dbReference type="ARBA" id="ARBA00034005"/>
    </source>
</evidence>
<dbReference type="Proteomes" id="UP000029843">
    <property type="component" value="Unassembled WGS sequence"/>
</dbReference>
<keyword evidence="2 10" id="KW-0436">Ligase</keyword>
<evidence type="ECO:0000313" key="12">
    <source>
        <dbReference type="EMBL" id="KGJ92914.1"/>
    </source>
</evidence>
<keyword evidence="6 10" id="KW-0862">Zinc</keyword>
<dbReference type="PROSITE" id="PS50172">
    <property type="entry name" value="BRCT"/>
    <property type="match status" value="1"/>
</dbReference>
<keyword evidence="3 10" id="KW-0235">DNA replication</keyword>
<dbReference type="PIRSF" id="PIRSF001604">
    <property type="entry name" value="LigA"/>
    <property type="match status" value="1"/>
</dbReference>
<dbReference type="InterPro" id="IPR013840">
    <property type="entry name" value="DNAligase_N"/>
</dbReference>
<evidence type="ECO:0000313" key="13">
    <source>
        <dbReference type="Proteomes" id="UP000029843"/>
    </source>
</evidence>
<dbReference type="SUPFAM" id="SSF56091">
    <property type="entry name" value="DNA ligase/mRNA capping enzyme, catalytic domain"/>
    <property type="match status" value="1"/>
</dbReference>
<keyword evidence="5 10" id="KW-0227">DNA damage</keyword>
<dbReference type="InterPro" id="IPR001679">
    <property type="entry name" value="DNA_ligase"/>
</dbReference>
<keyword evidence="7 10" id="KW-0520">NAD</keyword>
<proteinExistence type="inferred from homology"/>
<feature type="binding site" evidence="10">
    <location>
        <begin position="104"/>
        <end position="105"/>
    </location>
    <ligand>
        <name>NAD(+)</name>
        <dbReference type="ChEBI" id="CHEBI:57540"/>
    </ligand>
</feature>
<keyword evidence="4 10" id="KW-0479">Metal-binding</keyword>
<sequence length="651" mass="72411">MSEVKLNKEQLSVIKKLDNSIESRSLEEFISSSVNELSLDNLLVVLKLSNALYRSGIPVLNDEAYDAYITELESRVPNHSYLTTIEPEVLIDSKTVPLPKKMLSTDKAYSFSEIKKWTDRLVKAGTEIGLTRDAIGLKVTPKLDGYAAYDDGSKLYTRGDGTRGQDITRVFDRGLKVGKDAGRGLGPGEIVINKSYFNEELNEQFENSRNIQAAIIAEKNVDKKVQKAIDDGACIFYPFSVLEKWTGNIEELLTDFEIILEKMWDVVDFDIDGLILETTNDAIKEHMGATRKFHRWQIAFKVNEDSAEVEVINIIPQTSRTGRISPVAELVPTKLSGAMISRVTAHHYNMVKTKKIGPGAIVQLVRSGLVIPKIEKVIKESISETPYIPNVCPSCETHLIWESDHLICPNKTDCSVQTENTLVHFFKTLGNNDGFGPKVIEKLHESGMKRIHDVYKGIENKFLGYGFGEKTAKNLVDQLRVSQLVEIEDWRFLAAFGVSRLAGGNCEKLLQHHSIVELFDVSVDEMVKIDGFAKQSAEAIVEGLENVKEEFFKVYGLGFNLAITPKQSEQSENDSSMAGKLVVFTGSMTQGSRGDMEKQAKLLGAKVGKSVSGKTDFLITGDKVGENKINAARDKGVKVISELDYLDLIKV</sequence>
<dbReference type="GO" id="GO:0003911">
    <property type="term" value="F:DNA ligase (NAD+) activity"/>
    <property type="evidence" value="ECO:0007669"/>
    <property type="project" value="UniProtKB-UniRule"/>
</dbReference>
<dbReference type="Pfam" id="PF14520">
    <property type="entry name" value="HHH_5"/>
    <property type="match status" value="1"/>
</dbReference>
<dbReference type="InterPro" id="IPR036420">
    <property type="entry name" value="BRCT_dom_sf"/>
</dbReference>
<dbReference type="EMBL" id="JQED01000015">
    <property type="protein sequence ID" value="KGJ92914.1"/>
    <property type="molecule type" value="Genomic_DNA"/>
</dbReference>
<evidence type="ECO:0000259" key="11">
    <source>
        <dbReference type="PROSITE" id="PS50172"/>
    </source>
</evidence>
<organism evidence="12 13">
    <name type="scientific">Colwellia psychrerythraea</name>
    <name type="common">Vibrio psychroerythus</name>
    <dbReference type="NCBI Taxonomy" id="28229"/>
    <lineage>
        <taxon>Bacteria</taxon>
        <taxon>Pseudomonadati</taxon>
        <taxon>Pseudomonadota</taxon>
        <taxon>Gammaproteobacteria</taxon>
        <taxon>Alteromonadales</taxon>
        <taxon>Colwelliaceae</taxon>
        <taxon>Colwellia</taxon>
    </lineage>
</organism>
<evidence type="ECO:0000256" key="5">
    <source>
        <dbReference type="ARBA" id="ARBA00022763"/>
    </source>
</evidence>
<accession>A0A099KQ66</accession>
<comment type="caution">
    <text evidence="10">Lacks conserved residue(s) required for the propagation of feature annotation.</text>
</comment>
<comment type="function">
    <text evidence="1 10">DNA ligase that catalyzes the formation of phosphodiester linkages between 5'-phosphoryl and 3'-hydroxyl groups in double-stranded DNA using NAD as a coenzyme and as the energy source for the reaction. It is essential for DNA replication and repair of damaged DNA.</text>
</comment>
<evidence type="ECO:0000256" key="8">
    <source>
        <dbReference type="ARBA" id="ARBA00023204"/>
    </source>
</evidence>
<feature type="domain" description="BRCT" evidence="11">
    <location>
        <begin position="572"/>
        <end position="651"/>
    </location>
</feature>
<evidence type="ECO:0000256" key="7">
    <source>
        <dbReference type="ARBA" id="ARBA00023027"/>
    </source>
</evidence>
<keyword evidence="10" id="KW-0464">Manganese</keyword>
<protein>
    <recommendedName>
        <fullName evidence="10">DNA ligase</fullName>
        <ecNumber evidence="10">6.5.1.2</ecNumber>
    </recommendedName>
    <alternativeName>
        <fullName evidence="10">Polydeoxyribonucleotide synthase [NAD(+)]</fullName>
    </alternativeName>
</protein>
<evidence type="ECO:0000256" key="2">
    <source>
        <dbReference type="ARBA" id="ARBA00022598"/>
    </source>
</evidence>
<dbReference type="Gene3D" id="3.40.50.10190">
    <property type="entry name" value="BRCT domain"/>
    <property type="match status" value="1"/>
</dbReference>
<dbReference type="SUPFAM" id="SSF50249">
    <property type="entry name" value="Nucleic acid-binding proteins"/>
    <property type="match status" value="1"/>
</dbReference>
<dbReference type="Pfam" id="PF03120">
    <property type="entry name" value="OB_DNA_ligase"/>
    <property type="match status" value="1"/>
</dbReference>
<feature type="binding site" evidence="10">
    <location>
        <position position="395"/>
    </location>
    <ligand>
        <name>Zn(2+)</name>
        <dbReference type="ChEBI" id="CHEBI:29105"/>
    </ligand>
</feature>
<dbReference type="Pfam" id="PF00533">
    <property type="entry name" value="BRCT"/>
    <property type="match status" value="1"/>
</dbReference>
<dbReference type="EC" id="6.5.1.2" evidence="10"/>
<dbReference type="AlphaFoldDB" id="A0A099KQ66"/>
<dbReference type="SUPFAM" id="SSF47781">
    <property type="entry name" value="RuvA domain 2-like"/>
    <property type="match status" value="1"/>
</dbReference>
<feature type="binding site" evidence="10">
    <location>
        <position position="158"/>
    </location>
    <ligand>
        <name>NAD(+)</name>
        <dbReference type="ChEBI" id="CHEBI:57540"/>
    </ligand>
</feature>
<dbReference type="SMART" id="SM00532">
    <property type="entry name" value="LIGANc"/>
    <property type="match status" value="1"/>
</dbReference>
<evidence type="ECO:0000256" key="6">
    <source>
        <dbReference type="ARBA" id="ARBA00022833"/>
    </source>
</evidence>
<evidence type="ECO:0000256" key="4">
    <source>
        <dbReference type="ARBA" id="ARBA00022723"/>
    </source>
</evidence>
<name>A0A099KQ66_COLPS</name>